<evidence type="ECO:0000256" key="3">
    <source>
        <dbReference type="ARBA" id="ARBA00022722"/>
    </source>
</evidence>
<dbReference type="Gene3D" id="3.90.320.10">
    <property type="match status" value="1"/>
</dbReference>
<dbReference type="GO" id="GO:0051536">
    <property type="term" value="F:iron-sulfur cluster binding"/>
    <property type="evidence" value="ECO:0007669"/>
    <property type="project" value="UniProtKB-KW"/>
</dbReference>
<comment type="cofactor">
    <cofactor evidence="1">
        <name>[4Fe-4S] cluster</name>
        <dbReference type="ChEBI" id="CHEBI:49883"/>
    </cofactor>
</comment>
<evidence type="ECO:0000256" key="8">
    <source>
        <dbReference type="ARBA" id="ARBA00022840"/>
    </source>
</evidence>
<keyword evidence="4" id="KW-0479">Metal-binding</keyword>
<keyword evidence="3" id="KW-0540">Nuclease</keyword>
<name>J8ZXW8_EDHAE</name>
<dbReference type="AlphaFoldDB" id="J8ZXW8"/>
<dbReference type="GO" id="GO:0046872">
    <property type="term" value="F:metal ion binding"/>
    <property type="evidence" value="ECO:0007669"/>
    <property type="project" value="UniProtKB-KW"/>
</dbReference>
<keyword evidence="14" id="KW-1185">Reference proteome</keyword>
<evidence type="ECO:0000259" key="12">
    <source>
        <dbReference type="Pfam" id="PF08696"/>
    </source>
</evidence>
<dbReference type="PANTHER" id="PTHR36531">
    <property type="entry name" value="CRISPR-ASSOCIATED EXONUCLEASE CAS4"/>
    <property type="match status" value="1"/>
</dbReference>
<organism evidence="13 14">
    <name type="scientific">Edhazardia aedis (strain USNM 41457)</name>
    <name type="common">Microsporidian parasite</name>
    <dbReference type="NCBI Taxonomy" id="1003232"/>
    <lineage>
        <taxon>Eukaryota</taxon>
        <taxon>Fungi</taxon>
        <taxon>Fungi incertae sedis</taxon>
        <taxon>Microsporidia</taxon>
        <taxon>Edhazardia</taxon>
    </lineage>
</organism>
<dbReference type="STRING" id="1003232.J8ZXW8"/>
<accession>J8ZXW8</accession>
<dbReference type="EMBL" id="AFBI03000017">
    <property type="protein sequence ID" value="EJW04518.1"/>
    <property type="molecule type" value="Genomic_DNA"/>
</dbReference>
<evidence type="ECO:0000313" key="14">
    <source>
        <dbReference type="Proteomes" id="UP000003163"/>
    </source>
</evidence>
<keyword evidence="8" id="KW-0067">ATP-binding</keyword>
<dbReference type="Pfam" id="PF08696">
    <property type="entry name" value="Dna2"/>
    <property type="match status" value="1"/>
</dbReference>
<dbReference type="InParanoid" id="J8ZXW8"/>
<evidence type="ECO:0000256" key="1">
    <source>
        <dbReference type="ARBA" id="ARBA00001966"/>
    </source>
</evidence>
<feature type="region of interest" description="Disordered" evidence="11">
    <location>
        <begin position="1"/>
        <end position="39"/>
    </location>
</feature>
<reference evidence="14" key="2">
    <citation type="submission" date="2015-07" db="EMBL/GenBank/DDBJ databases">
        <title>Contrasting host-pathogen interactions and genome evolution in two generalist and specialist microsporidian pathogens of mosquitoes.</title>
        <authorList>
            <consortium name="The Broad Institute Genomics Platform"/>
            <consortium name="The Broad Institute Genome Sequencing Center for Infectious Disease"/>
            <person name="Cuomo C.A."/>
            <person name="Sanscrainte N.D."/>
            <person name="Goldberg J.M."/>
            <person name="Heiman D."/>
            <person name="Young S."/>
            <person name="Zeng Q."/>
            <person name="Becnel J.J."/>
            <person name="Birren B.W."/>
        </authorList>
    </citation>
    <scope>NUCLEOTIDE SEQUENCE [LARGE SCALE GENOMIC DNA]</scope>
    <source>
        <strain evidence="14">USNM 41457</strain>
    </source>
</reference>
<dbReference type="InterPro" id="IPR014808">
    <property type="entry name" value="DNA_replication_fac_Dna2_N"/>
</dbReference>
<evidence type="ECO:0000313" key="13">
    <source>
        <dbReference type="EMBL" id="EJW04518.1"/>
    </source>
</evidence>
<evidence type="ECO:0000256" key="6">
    <source>
        <dbReference type="ARBA" id="ARBA00022801"/>
    </source>
</evidence>
<comment type="similarity">
    <text evidence="2">Belongs to the DNA2/NAM7 helicase family.</text>
</comment>
<dbReference type="GO" id="GO:0004518">
    <property type="term" value="F:nuclease activity"/>
    <property type="evidence" value="ECO:0007669"/>
    <property type="project" value="UniProtKB-KW"/>
</dbReference>
<evidence type="ECO:0000256" key="9">
    <source>
        <dbReference type="ARBA" id="ARBA00023004"/>
    </source>
</evidence>
<protein>
    <recommendedName>
        <fullName evidence="12">DNA replication factor Dna2 N-terminal domain-containing protein</fullName>
    </recommendedName>
</protein>
<reference evidence="13 14" key="1">
    <citation type="submission" date="2011-08" db="EMBL/GenBank/DDBJ databases">
        <authorList>
            <person name="Liu Z.J."/>
            <person name="Shi F.L."/>
            <person name="Lu J.Q."/>
            <person name="Li M."/>
            <person name="Wang Z.L."/>
        </authorList>
    </citation>
    <scope>NUCLEOTIDE SEQUENCE [LARGE SCALE GENOMIC DNA]</scope>
    <source>
        <strain evidence="13 14">USNM 41457</strain>
    </source>
</reference>
<evidence type="ECO:0000256" key="11">
    <source>
        <dbReference type="SAM" id="MobiDB-lite"/>
    </source>
</evidence>
<evidence type="ECO:0000256" key="4">
    <source>
        <dbReference type="ARBA" id="ARBA00022723"/>
    </source>
</evidence>
<dbReference type="InterPro" id="IPR051827">
    <property type="entry name" value="Cas4_exonuclease"/>
</dbReference>
<gene>
    <name evidence="13" type="ORF">EDEG_01259</name>
</gene>
<dbReference type="PANTHER" id="PTHR36531:SF6">
    <property type="entry name" value="DNA REPLICATION ATP-DEPENDENT HELICASE_NUCLEASE DNA2"/>
    <property type="match status" value="1"/>
</dbReference>
<comment type="caution">
    <text evidence="13">The sequence shown here is derived from an EMBL/GenBank/DDBJ whole genome shotgun (WGS) entry which is preliminary data.</text>
</comment>
<dbReference type="GO" id="GO:0004386">
    <property type="term" value="F:helicase activity"/>
    <property type="evidence" value="ECO:0007669"/>
    <property type="project" value="UniProtKB-KW"/>
</dbReference>
<keyword evidence="7" id="KW-0347">Helicase</keyword>
<dbReference type="OrthoDB" id="6513042at2759"/>
<proteinExistence type="inferred from homology"/>
<sequence length="719" mass="82371">MKRNYSVSWKDSSSDDKLKPKLPKTESLNTKNESKNAKCKHKSKRQIYSTDLTVNKSTTEELLENVKTEAPVKGIFHREPSKLIKDLIGTPIDTQPKQEAVLMAEGSSENEFFSENFSDVSSAISFKIDTVEIFDAHVVIKNSKYTCIVKNEWMEISFYKGMRVNIFSCLCCEKKDSMGDYLVVDGENNFLIIEDYIWSVTAVCNSFRCIYKPIIDNKIMDVNFQFSNSALVVGVIIHAVIERCLKEQNYNLKFVVDGIKTAIKNNTQLLYCCNIDERVAMNECIKYVKEILKLGTANFKAQFTEKKIVSQQLGVKGNIDAILSGSKFKVPFEIKTGRKIDISHRAQIILYLLMLKERMLELIDYGYLYYAMDGNLIKIKFLHDEVKMILIQKNKMAVFNFMAVNKIPSDQNFLTYYGKFEPQCKCMEVECCKIIGNLHKIEGPKGDFLREQWYAINEEELAKQTASIIPVKFKSQKDDILCLKYQSESIKKLSTYVDIYSANRNKLCIALVESIENDILQVKLSEAINLHSFYELYISENNNQLFFKFMRFSLLKIAINSDLIDDIKRIQKDEIALTSTAAQIEEILKGDLHKDTQTDILGNKIDSQKGKINAQKLLDKIKKQRDDLNISNTEIKNSSKSKFSSVSIGTSFSKLSTKDLSKLKSDSYKDDIQSTVSQSENYSSNFEKKTMLMIFAKILLVILNKTNTQDQRAVVLSNH</sequence>
<dbReference type="VEuPathDB" id="MicrosporidiaDB:EDEG_01259"/>
<evidence type="ECO:0000256" key="2">
    <source>
        <dbReference type="ARBA" id="ARBA00007913"/>
    </source>
</evidence>
<dbReference type="GO" id="GO:0016787">
    <property type="term" value="F:hydrolase activity"/>
    <property type="evidence" value="ECO:0007669"/>
    <property type="project" value="UniProtKB-KW"/>
</dbReference>
<dbReference type="GO" id="GO:0005524">
    <property type="term" value="F:ATP binding"/>
    <property type="evidence" value="ECO:0007669"/>
    <property type="project" value="UniProtKB-KW"/>
</dbReference>
<dbReference type="HOGENOM" id="CLU_384493_0_0_1"/>
<keyword evidence="5" id="KW-0547">Nucleotide-binding</keyword>
<keyword evidence="10" id="KW-0411">Iron-sulfur</keyword>
<dbReference type="InterPro" id="IPR011604">
    <property type="entry name" value="PDDEXK-like_dom_sf"/>
</dbReference>
<evidence type="ECO:0000256" key="5">
    <source>
        <dbReference type="ARBA" id="ARBA00022741"/>
    </source>
</evidence>
<keyword evidence="6" id="KW-0378">Hydrolase</keyword>
<evidence type="ECO:0000256" key="10">
    <source>
        <dbReference type="ARBA" id="ARBA00023014"/>
    </source>
</evidence>
<evidence type="ECO:0000256" key="7">
    <source>
        <dbReference type="ARBA" id="ARBA00022806"/>
    </source>
</evidence>
<keyword evidence="9" id="KW-0408">Iron</keyword>
<dbReference type="Proteomes" id="UP000003163">
    <property type="component" value="Unassembled WGS sequence"/>
</dbReference>
<feature type="domain" description="DNA replication factor Dna2 N-terminal" evidence="12">
    <location>
        <begin position="142"/>
        <end position="295"/>
    </location>
</feature>